<feature type="domain" description="C-type lectin" evidence="1">
    <location>
        <begin position="28"/>
        <end position="142"/>
    </location>
</feature>
<gene>
    <name evidence="3" type="primary">LOC108673868</name>
</gene>
<organism evidence="2 3">
    <name type="scientific">Hyalella azteca</name>
    <name type="common">Amphipod</name>
    <dbReference type="NCBI Taxonomy" id="294128"/>
    <lineage>
        <taxon>Eukaryota</taxon>
        <taxon>Metazoa</taxon>
        <taxon>Ecdysozoa</taxon>
        <taxon>Arthropoda</taxon>
        <taxon>Crustacea</taxon>
        <taxon>Multicrustacea</taxon>
        <taxon>Malacostraca</taxon>
        <taxon>Eumalacostraca</taxon>
        <taxon>Peracarida</taxon>
        <taxon>Amphipoda</taxon>
        <taxon>Senticaudata</taxon>
        <taxon>Talitrida</taxon>
        <taxon>Talitroidea</taxon>
        <taxon>Hyalellidae</taxon>
        <taxon>Hyalella</taxon>
    </lineage>
</organism>
<dbReference type="InterPro" id="IPR016186">
    <property type="entry name" value="C-type_lectin-like/link_sf"/>
</dbReference>
<accession>A0A8B7NTZ9</accession>
<name>A0A8B7NTZ9_HYAAZ</name>
<feature type="domain" description="C-type lectin" evidence="1">
    <location>
        <begin position="174"/>
        <end position="299"/>
    </location>
</feature>
<dbReference type="PROSITE" id="PS50041">
    <property type="entry name" value="C_TYPE_LECTIN_2"/>
    <property type="match status" value="2"/>
</dbReference>
<evidence type="ECO:0000313" key="2">
    <source>
        <dbReference type="Proteomes" id="UP000694843"/>
    </source>
</evidence>
<dbReference type="OrthoDB" id="6154520at2759"/>
<dbReference type="PANTHER" id="PTHR22803">
    <property type="entry name" value="MANNOSE, PHOSPHOLIPASE, LECTIN RECEPTOR RELATED"/>
    <property type="match status" value="1"/>
</dbReference>
<dbReference type="Gene3D" id="3.10.100.10">
    <property type="entry name" value="Mannose-Binding Protein A, subunit A"/>
    <property type="match status" value="2"/>
</dbReference>
<sequence>MTPFQGREMVKYLPLTRVIRSFQKTVEVDSKCIHRFNGGYLTYDAAVDYCRQQFGRLPVIDDCSTFTEVATFVDDGYSAEANKGFWLGATYSSRDGVWRWSDGAAVPMGAPYWAFNAPVKAGREPSGGTGSNCAVIYPAGNWAVFDHPCGATNANPICSRTPLHGHCGQPFVLVGTQCVHVIQAGSTWAAARTLCGLIGGDLIILDDCHQYRKVYLYLTEKGYKPYAFWIGGSDLAVEGQWRWIDGSPMAMGVPYWGIEGAGALEPNNPGVENCMELSSAWMYRFSNTLCNNTRRVVCETHPL</sequence>
<dbReference type="AlphaFoldDB" id="A0A8B7NTZ9"/>
<dbReference type="SMART" id="SM00034">
    <property type="entry name" value="CLECT"/>
    <property type="match status" value="2"/>
</dbReference>
<dbReference type="InterPro" id="IPR050111">
    <property type="entry name" value="C-type_lectin/snaclec_domain"/>
</dbReference>
<dbReference type="Proteomes" id="UP000694843">
    <property type="component" value="Unplaced"/>
</dbReference>
<reference evidence="3" key="1">
    <citation type="submission" date="2025-08" db="UniProtKB">
        <authorList>
            <consortium name="RefSeq"/>
        </authorList>
    </citation>
    <scope>IDENTIFICATION</scope>
    <source>
        <tissue evidence="3">Whole organism</tissue>
    </source>
</reference>
<dbReference type="SUPFAM" id="SSF56436">
    <property type="entry name" value="C-type lectin-like"/>
    <property type="match status" value="2"/>
</dbReference>
<dbReference type="RefSeq" id="XP_018017239.1">
    <property type="nucleotide sequence ID" value="XM_018161750.2"/>
</dbReference>
<keyword evidence="2" id="KW-1185">Reference proteome</keyword>
<evidence type="ECO:0000313" key="3">
    <source>
        <dbReference type="RefSeq" id="XP_018017239.1"/>
    </source>
</evidence>
<dbReference type="CDD" id="cd00037">
    <property type="entry name" value="CLECT"/>
    <property type="match status" value="2"/>
</dbReference>
<protein>
    <submittedName>
        <fullName evidence="3">Macrophage mannose receptor 1-like</fullName>
    </submittedName>
</protein>
<dbReference type="GeneID" id="108673868"/>
<evidence type="ECO:0000259" key="1">
    <source>
        <dbReference type="PROSITE" id="PS50041"/>
    </source>
</evidence>
<dbReference type="InterPro" id="IPR016187">
    <property type="entry name" value="CTDL_fold"/>
</dbReference>
<dbReference type="InterPro" id="IPR001304">
    <property type="entry name" value="C-type_lectin-like"/>
</dbReference>
<proteinExistence type="predicted"/>
<dbReference type="Pfam" id="PF00059">
    <property type="entry name" value="Lectin_C"/>
    <property type="match status" value="2"/>
</dbReference>
<dbReference type="KEGG" id="hazt:108673868"/>